<dbReference type="Gene3D" id="3.40.50.620">
    <property type="entry name" value="HUPs"/>
    <property type="match status" value="1"/>
</dbReference>
<organism evidence="15 16">
    <name type="scientific">Fusobacterium hominis</name>
    <dbReference type="NCBI Taxonomy" id="2764326"/>
    <lineage>
        <taxon>Bacteria</taxon>
        <taxon>Fusobacteriati</taxon>
        <taxon>Fusobacteriota</taxon>
        <taxon>Fusobacteriia</taxon>
        <taxon>Fusobacteriales</taxon>
        <taxon>Fusobacteriaceae</taxon>
        <taxon>Fusobacterium</taxon>
    </lineage>
</organism>
<dbReference type="SUPFAM" id="SSF50249">
    <property type="entry name" value="Nucleic acid-binding proteins"/>
    <property type="match status" value="1"/>
</dbReference>
<dbReference type="InterPro" id="IPR014758">
    <property type="entry name" value="Met-tRNA_synth"/>
</dbReference>
<keyword evidence="4 13" id="KW-0963">Cytoplasm</keyword>
<dbReference type="InterPro" id="IPR002547">
    <property type="entry name" value="tRNA-bd_dom"/>
</dbReference>
<comment type="catalytic activity">
    <reaction evidence="12 13">
        <text>tRNA(Met) + L-methionine + ATP = L-methionyl-tRNA(Met) + AMP + diphosphate</text>
        <dbReference type="Rhea" id="RHEA:13481"/>
        <dbReference type="Rhea" id="RHEA-COMP:9667"/>
        <dbReference type="Rhea" id="RHEA-COMP:9698"/>
        <dbReference type="ChEBI" id="CHEBI:30616"/>
        <dbReference type="ChEBI" id="CHEBI:33019"/>
        <dbReference type="ChEBI" id="CHEBI:57844"/>
        <dbReference type="ChEBI" id="CHEBI:78442"/>
        <dbReference type="ChEBI" id="CHEBI:78530"/>
        <dbReference type="ChEBI" id="CHEBI:456215"/>
        <dbReference type="EC" id="6.1.1.10"/>
    </reaction>
</comment>
<dbReference type="NCBIfam" id="TIGR00398">
    <property type="entry name" value="metG"/>
    <property type="match status" value="1"/>
</dbReference>
<feature type="binding site" evidence="13">
    <location>
        <position position="154"/>
    </location>
    <ligand>
        <name>Zn(2+)</name>
        <dbReference type="ChEBI" id="CHEBI:29105"/>
    </ligand>
</feature>
<dbReference type="InterPro" id="IPR009080">
    <property type="entry name" value="tRNAsynth_Ia_anticodon-bd"/>
</dbReference>
<dbReference type="PANTHER" id="PTHR43326:SF1">
    <property type="entry name" value="METHIONINE--TRNA LIGASE, MITOCHONDRIAL"/>
    <property type="match status" value="1"/>
</dbReference>
<evidence type="ECO:0000256" key="7">
    <source>
        <dbReference type="ARBA" id="ARBA00022741"/>
    </source>
</evidence>
<gene>
    <name evidence="13 15" type="primary">metG</name>
    <name evidence="15" type="ORF">H9Q81_05380</name>
</gene>
<dbReference type="Gene3D" id="1.10.730.10">
    <property type="entry name" value="Isoleucyl-tRNA Synthetase, Domain 1"/>
    <property type="match status" value="1"/>
</dbReference>
<keyword evidence="5 13" id="KW-0820">tRNA-binding</keyword>
<name>A0A7G9GZJ1_9FUSO</name>
<feature type="binding site" evidence="13">
    <location>
        <position position="136"/>
    </location>
    <ligand>
        <name>Zn(2+)</name>
        <dbReference type="ChEBI" id="CHEBI:29105"/>
    </ligand>
</feature>
<keyword evidence="6 13" id="KW-0436">Ligase</keyword>
<feature type="domain" description="TRNA-binding" evidence="14">
    <location>
        <begin position="549"/>
        <end position="650"/>
    </location>
</feature>
<keyword evidence="7 13" id="KW-0547">Nucleotide-binding</keyword>
<dbReference type="InterPro" id="IPR014729">
    <property type="entry name" value="Rossmann-like_a/b/a_fold"/>
</dbReference>
<dbReference type="CDD" id="cd00814">
    <property type="entry name" value="MetRS_core"/>
    <property type="match status" value="1"/>
</dbReference>
<dbReference type="Gene3D" id="2.40.50.140">
    <property type="entry name" value="Nucleic acid-binding proteins"/>
    <property type="match status" value="1"/>
</dbReference>
<comment type="cofactor">
    <cofactor evidence="13">
        <name>Zn(2+)</name>
        <dbReference type="ChEBI" id="CHEBI:29105"/>
    </cofactor>
    <text evidence="13">Binds 1 zinc ion per subunit.</text>
</comment>
<evidence type="ECO:0000259" key="14">
    <source>
        <dbReference type="PROSITE" id="PS50886"/>
    </source>
</evidence>
<evidence type="ECO:0000313" key="16">
    <source>
        <dbReference type="Proteomes" id="UP000515913"/>
    </source>
</evidence>
<reference evidence="15 16" key="1">
    <citation type="submission" date="2020-08" db="EMBL/GenBank/DDBJ databases">
        <authorList>
            <person name="Liu C."/>
            <person name="Sun Q."/>
        </authorList>
    </citation>
    <scope>NUCLEOTIDE SEQUENCE [LARGE SCALE GENOMIC DNA]</scope>
    <source>
        <strain evidence="15 16">NSJ-57</strain>
    </source>
</reference>
<dbReference type="CDD" id="cd07957">
    <property type="entry name" value="Anticodon_Ia_Met"/>
    <property type="match status" value="1"/>
</dbReference>
<sequence length="650" mass="74583">MFKRERRNIVKKNFYVTTPIYYVNGEPHVGSAYTTIAADTMARYKKTKGYDVYFLTGTDEHGQKVEETAEQKGYTPQQWTDIMAPKFKDIWSKLNINYSDFIRTTEERHKKAVKKIIKKVHDKGDIYKGEYAGKYCVSCETFVPENQVVNGNHCPDCGKELRMVKEESYFFRMSKYQDALLKHIETHPDFILPRSRRNEVISFIKQGLQDLSISRNTFKWGIPIDFAPGHITYVWFDALTNYLTAIGYESNPEMFDKFWNNAEVMHLLGKDIVRFHAIIWPCMLLSAEEKLPDKVVAHGWWTSEGEKMSKSKGNVVDPVEQANRYGVDAFRYCLLREVQFGNDGDYSTKSVVTRINSDLANDLGNLLNRTLGMYKKYFNSTVTVGSTKDSFDEEVENLWNEVVADIDNYMNIAQFSKALESIWKFISRLNKYIDETAPWTLAKDENNKDRLAVVMNHLIDGLYKIAVMVYPCMPESGQKIWDQLGVQKDIKEAKIDEVLGWNLFTPGHVLGEAQPIFPRIDMEAMLEADKDPMQVDPELKIENPIGIEDFDKVDIQVVEILSAEKVKDADKLLKFKVSFGDHVRQILSGIAKYYPEPEKLVGKKVLAVTNLKPRKMKGEISQGMLLSAENEKGLKLIEVDSSIQPGSKAK</sequence>
<evidence type="ECO:0000256" key="11">
    <source>
        <dbReference type="ARBA" id="ARBA00023146"/>
    </source>
</evidence>
<dbReference type="GO" id="GO:0000049">
    <property type="term" value="F:tRNA binding"/>
    <property type="evidence" value="ECO:0007669"/>
    <property type="project" value="UniProtKB-UniRule"/>
</dbReference>
<keyword evidence="11 13" id="KW-0030">Aminoacyl-tRNA synthetase</keyword>
<proteinExistence type="inferred from homology"/>
<accession>A0A7G9GZJ1</accession>
<dbReference type="PANTHER" id="PTHR43326">
    <property type="entry name" value="METHIONYL-TRNA SYNTHETASE"/>
    <property type="match status" value="1"/>
</dbReference>
<dbReference type="InterPro" id="IPR023457">
    <property type="entry name" value="Met-tRNA_synth_2"/>
</dbReference>
<dbReference type="AlphaFoldDB" id="A0A7G9GZJ1"/>
<evidence type="ECO:0000256" key="3">
    <source>
        <dbReference type="ARBA" id="ARBA00011738"/>
    </source>
</evidence>
<evidence type="ECO:0000313" key="15">
    <source>
        <dbReference type="EMBL" id="QNM16223.1"/>
    </source>
</evidence>
<evidence type="ECO:0000256" key="4">
    <source>
        <dbReference type="ARBA" id="ARBA00022490"/>
    </source>
</evidence>
<dbReference type="NCBIfam" id="NF008900">
    <property type="entry name" value="PRK12267.1"/>
    <property type="match status" value="1"/>
</dbReference>
<comment type="caution">
    <text evidence="13">Lacks conserved residue(s) required for the propagation of feature annotation.</text>
</comment>
<keyword evidence="16" id="KW-1185">Reference proteome</keyword>
<comment type="function">
    <text evidence="1 13">Is required not only for elongation of protein synthesis but also for the initiation of all mRNA translation through initiator tRNA(fMet) aminoacylation.</text>
</comment>
<dbReference type="Pfam" id="PF09334">
    <property type="entry name" value="tRNA-synt_1g"/>
    <property type="match status" value="1"/>
</dbReference>
<comment type="subcellular location">
    <subcellularLocation>
        <location evidence="2 13">Cytoplasm</location>
    </subcellularLocation>
</comment>
<evidence type="ECO:0000256" key="5">
    <source>
        <dbReference type="ARBA" id="ARBA00022555"/>
    </source>
</evidence>
<dbReference type="EMBL" id="CP060637">
    <property type="protein sequence ID" value="QNM16223.1"/>
    <property type="molecule type" value="Genomic_DNA"/>
</dbReference>
<keyword evidence="13" id="KW-0479">Metal-binding</keyword>
<evidence type="ECO:0000256" key="12">
    <source>
        <dbReference type="ARBA" id="ARBA00047364"/>
    </source>
</evidence>
<evidence type="ECO:0000256" key="1">
    <source>
        <dbReference type="ARBA" id="ARBA00003314"/>
    </source>
</evidence>
<dbReference type="Pfam" id="PF01588">
    <property type="entry name" value="tRNA_bind"/>
    <property type="match status" value="1"/>
</dbReference>
<dbReference type="PRINTS" id="PR01041">
    <property type="entry name" value="TRNASYNTHMET"/>
</dbReference>
<protein>
    <recommendedName>
        <fullName evidence="13">Methionine--tRNA ligase</fullName>
        <ecNumber evidence="13">6.1.1.10</ecNumber>
    </recommendedName>
    <alternativeName>
        <fullName evidence="13">Methionyl-tRNA synthetase</fullName>
        <shortName evidence="13">MetRS</shortName>
    </alternativeName>
</protein>
<keyword evidence="8 13" id="KW-0067">ATP-binding</keyword>
<evidence type="ECO:0000256" key="9">
    <source>
        <dbReference type="ARBA" id="ARBA00022884"/>
    </source>
</evidence>
<dbReference type="HAMAP" id="MF_01228">
    <property type="entry name" value="Met_tRNA_synth_type2"/>
    <property type="match status" value="1"/>
</dbReference>
<dbReference type="NCBIfam" id="TIGR00399">
    <property type="entry name" value="metG_C_term"/>
    <property type="match status" value="1"/>
</dbReference>
<dbReference type="FunFam" id="2.40.50.140:FF:000042">
    <property type="entry name" value="Methionine--tRNA ligase"/>
    <property type="match status" value="1"/>
</dbReference>
<keyword evidence="9 13" id="KW-0694">RNA-binding</keyword>
<evidence type="ECO:0000256" key="6">
    <source>
        <dbReference type="ARBA" id="ARBA00022598"/>
    </source>
</evidence>
<keyword evidence="10 13" id="KW-0648">Protein biosynthesis</keyword>
<evidence type="ECO:0000256" key="10">
    <source>
        <dbReference type="ARBA" id="ARBA00022917"/>
    </source>
</evidence>
<evidence type="ECO:0000256" key="2">
    <source>
        <dbReference type="ARBA" id="ARBA00004496"/>
    </source>
</evidence>
<dbReference type="FunFam" id="2.170.220.10:FF:000002">
    <property type="entry name" value="Methionine--tRNA ligase"/>
    <property type="match status" value="1"/>
</dbReference>
<dbReference type="GO" id="GO:0005524">
    <property type="term" value="F:ATP binding"/>
    <property type="evidence" value="ECO:0007669"/>
    <property type="project" value="UniProtKB-UniRule"/>
</dbReference>
<dbReference type="GO" id="GO:0005737">
    <property type="term" value="C:cytoplasm"/>
    <property type="evidence" value="ECO:0007669"/>
    <property type="project" value="UniProtKB-SubCell"/>
</dbReference>
<dbReference type="SUPFAM" id="SSF47323">
    <property type="entry name" value="Anticodon-binding domain of a subclass of class I aminoacyl-tRNA synthetases"/>
    <property type="match status" value="1"/>
</dbReference>
<dbReference type="GO" id="GO:0006431">
    <property type="term" value="P:methionyl-tRNA aminoacylation"/>
    <property type="evidence" value="ECO:0007669"/>
    <property type="project" value="UniProtKB-UniRule"/>
</dbReference>
<dbReference type="SUPFAM" id="SSF52374">
    <property type="entry name" value="Nucleotidylyl transferase"/>
    <property type="match status" value="1"/>
</dbReference>
<dbReference type="Gene3D" id="2.170.220.10">
    <property type="match status" value="1"/>
</dbReference>
<evidence type="ECO:0000256" key="13">
    <source>
        <dbReference type="HAMAP-Rule" id="MF_01228"/>
    </source>
</evidence>
<dbReference type="CDD" id="cd02800">
    <property type="entry name" value="tRNA_bind_EcMetRS_like"/>
    <property type="match status" value="1"/>
</dbReference>
<feature type="binding site" evidence="13">
    <location>
        <position position="139"/>
    </location>
    <ligand>
        <name>Zn(2+)</name>
        <dbReference type="ChEBI" id="CHEBI:29105"/>
    </ligand>
</feature>
<keyword evidence="13" id="KW-0862">Zinc</keyword>
<dbReference type="Pfam" id="PF19303">
    <property type="entry name" value="Anticodon_3"/>
    <property type="match status" value="1"/>
</dbReference>
<evidence type="ECO:0000256" key="8">
    <source>
        <dbReference type="ARBA" id="ARBA00022840"/>
    </source>
</evidence>
<dbReference type="InterPro" id="IPR015413">
    <property type="entry name" value="Methionyl/Leucyl_tRNA_Synth"/>
</dbReference>
<dbReference type="GO" id="GO:0046872">
    <property type="term" value="F:metal ion binding"/>
    <property type="evidence" value="ECO:0007669"/>
    <property type="project" value="UniProtKB-KW"/>
</dbReference>
<dbReference type="InterPro" id="IPR012340">
    <property type="entry name" value="NA-bd_OB-fold"/>
</dbReference>
<dbReference type="EC" id="6.1.1.10" evidence="13"/>
<dbReference type="KEGG" id="fho:H9Q81_05380"/>
<dbReference type="GO" id="GO:0004825">
    <property type="term" value="F:methionine-tRNA ligase activity"/>
    <property type="evidence" value="ECO:0007669"/>
    <property type="project" value="UniProtKB-UniRule"/>
</dbReference>
<feature type="short sequence motif" description="'HIGH' region" evidence="13">
    <location>
        <begin position="21"/>
        <end position="31"/>
    </location>
</feature>
<comment type="similarity">
    <text evidence="13">Belongs to the class-I aminoacyl-tRNA synthetase family. MetG type 2A subfamily.</text>
</comment>
<feature type="binding site" evidence="13">
    <location>
        <position position="157"/>
    </location>
    <ligand>
        <name>Zn(2+)</name>
        <dbReference type="ChEBI" id="CHEBI:29105"/>
    </ligand>
</feature>
<dbReference type="InterPro" id="IPR004495">
    <property type="entry name" value="Met-tRNA-synth_bsu_C"/>
</dbReference>
<comment type="subunit">
    <text evidence="3 13">Homodimer.</text>
</comment>
<dbReference type="Proteomes" id="UP000515913">
    <property type="component" value="Chromosome"/>
</dbReference>
<dbReference type="InterPro" id="IPR033911">
    <property type="entry name" value="MetRS_core"/>
</dbReference>
<feature type="short sequence motif" description="'KMSKS' region" evidence="13">
    <location>
        <begin position="307"/>
        <end position="311"/>
    </location>
</feature>
<dbReference type="InterPro" id="IPR041872">
    <property type="entry name" value="Anticodon_Met"/>
</dbReference>
<dbReference type="PROSITE" id="PS50886">
    <property type="entry name" value="TRBD"/>
    <property type="match status" value="1"/>
</dbReference>
<dbReference type="FunFam" id="1.10.730.10:FF:000026">
    <property type="entry name" value="Methionine--tRNA ligase"/>
    <property type="match status" value="1"/>
</dbReference>